<reference evidence="2" key="1">
    <citation type="journal article" date="2013" name="Stand. Genomic Sci.">
        <title>Complete genome sequence of Coriobacterium glomerans type strain (PW2(T)) from the midgut of Pyrrhocoris apterus L. (red soldier bug).</title>
        <authorList>
            <person name="Stackebrandt E."/>
            <person name="Zeytun A."/>
            <person name="Lapidus A."/>
            <person name="Nolan M."/>
            <person name="Lucas S."/>
            <person name="Hammon N."/>
            <person name="Deshpande S."/>
            <person name="Cheng J.F."/>
            <person name="Tapia R."/>
            <person name="Goodwin L.A."/>
            <person name="Pitluck S."/>
            <person name="Liolios K."/>
            <person name="Pagani I."/>
            <person name="Ivanova N."/>
            <person name="Mavromatis K."/>
            <person name="Mikhailova N."/>
            <person name="Huntemann M."/>
            <person name="Pati A."/>
            <person name="Chen A."/>
            <person name="Palaniappan K."/>
            <person name="Chang Y.J."/>
            <person name="Land M."/>
            <person name="Hauser L."/>
            <person name="Rohde M."/>
            <person name="Pukall R."/>
            <person name="Goker M."/>
            <person name="Detter J.C."/>
            <person name="Woyke T."/>
            <person name="Bristow J."/>
            <person name="Eisen J.A."/>
            <person name="Markowitz V."/>
            <person name="Hugenholtz P."/>
            <person name="Kyrpides N.C."/>
            <person name="Klenk H.P."/>
        </authorList>
    </citation>
    <scope>NUCLEOTIDE SEQUENCE</scope>
    <source>
        <strain evidence="2">ATCC 49209 / DSM 20642 / JCM 10262 / PW2</strain>
    </source>
</reference>
<dbReference type="OrthoDB" id="95664at2"/>
<gene>
    <name evidence="1" type="ordered locus">Corgl_0483</name>
</gene>
<sequence length="351" mass="37650">MRYEKKVIARMDLCYAIGMLRGGGADSLLIGPEKSGAIKRYALDGEPMETVSEGPGGVMTIAQVPGRTDQVLATSGFFSPNHGGDEARIVCHTRAADGTWCSSLVCALPYVHRFGIVRGADARTWLIACTIKGACRDLKDDWSRPGAIYVGLIDADLASYDAAHPLKMTELACCQVQNHGFWTPEDAAFALVSTAAGVFRFTPPATPDATWEQRCLIVGATSDICAVDLDGDGVLEIVTLAPFHGDTISVWHEAAAPDIYERVWSAPQRREFLHAIWGGTLQGEPAALVGARRGARELLRLSHERGAYRLEVVDSGAGPANCMVFQHAGADVIAAANRETDEIALYAPPRA</sequence>
<keyword evidence="2" id="KW-1185">Reference proteome</keyword>
<evidence type="ECO:0000313" key="2">
    <source>
        <dbReference type="Proteomes" id="UP000006851"/>
    </source>
</evidence>
<evidence type="ECO:0000313" key="1">
    <source>
        <dbReference type="EMBL" id="AEB06601.1"/>
    </source>
</evidence>
<dbReference type="Proteomes" id="UP000006851">
    <property type="component" value="Chromosome"/>
</dbReference>
<accession>F2N7C6</accession>
<dbReference type="eggNOG" id="ENOG502Z8PG">
    <property type="taxonomic scope" value="Bacteria"/>
</dbReference>
<dbReference type="AlphaFoldDB" id="F2N7C6"/>
<dbReference type="EMBL" id="CP002628">
    <property type="protein sequence ID" value="AEB06601.1"/>
    <property type="molecule type" value="Genomic_DNA"/>
</dbReference>
<organism evidence="1 2">
    <name type="scientific">Coriobacterium glomerans (strain ATCC 49209 / DSM 20642 / JCM 10262 / PW2)</name>
    <dbReference type="NCBI Taxonomy" id="700015"/>
    <lineage>
        <taxon>Bacteria</taxon>
        <taxon>Bacillati</taxon>
        <taxon>Actinomycetota</taxon>
        <taxon>Coriobacteriia</taxon>
        <taxon>Coriobacteriales</taxon>
        <taxon>Coriobacteriaceae</taxon>
        <taxon>Coriobacterium</taxon>
    </lineage>
</organism>
<proteinExistence type="predicted"/>
<protein>
    <submittedName>
        <fullName evidence="1">FG-GAP repeat protein</fullName>
    </submittedName>
</protein>
<dbReference type="HOGENOM" id="CLU_069322_0_0_11"/>
<dbReference type="KEGG" id="cgo:Corgl_0483"/>
<name>F2N7C6_CORGP</name>
<dbReference type="InterPro" id="IPR028994">
    <property type="entry name" value="Integrin_alpha_N"/>
</dbReference>
<dbReference type="SUPFAM" id="SSF69318">
    <property type="entry name" value="Integrin alpha N-terminal domain"/>
    <property type="match status" value="1"/>
</dbReference>
<dbReference type="STRING" id="700015.Corgl_0483"/>